<dbReference type="EMBL" id="JBICCN010000449">
    <property type="protein sequence ID" value="KAL3068231.1"/>
    <property type="molecule type" value="Genomic_DNA"/>
</dbReference>
<evidence type="ECO:0000313" key="5">
    <source>
        <dbReference type="Proteomes" id="UP001620645"/>
    </source>
</evidence>
<dbReference type="PANTHER" id="PTHR12377">
    <property type="entry name" value="CYTOSOLIC IRON-SULFUR ASSEMBLY COMPONENT 2B-RELATED"/>
    <property type="match status" value="1"/>
</dbReference>
<evidence type="ECO:0000313" key="4">
    <source>
        <dbReference type="EMBL" id="KAL3068231.1"/>
    </source>
</evidence>
<sequence>MGLDNAAPVIYATKARRALAEEAATALDDGTEEPIDATEIFEHIRDINDPEHPYTLEQLNVVQEELIQVSADPTDPFVDVRFTPTIPHCSMAALIGLAIYAKLRRSLHPSMKICVRITPGSHSTEESINRQLADKERVAAAMENNNLMQTINTCLRPREFNE</sequence>
<name>A0ABD2HTH3_HETSC</name>
<organism evidence="4 5">
    <name type="scientific">Heterodera schachtii</name>
    <name type="common">Sugarbeet cyst nematode worm</name>
    <name type="synonym">Tylenchus schachtii</name>
    <dbReference type="NCBI Taxonomy" id="97005"/>
    <lineage>
        <taxon>Eukaryota</taxon>
        <taxon>Metazoa</taxon>
        <taxon>Ecdysozoa</taxon>
        <taxon>Nematoda</taxon>
        <taxon>Chromadorea</taxon>
        <taxon>Rhabditida</taxon>
        <taxon>Tylenchina</taxon>
        <taxon>Tylenchomorpha</taxon>
        <taxon>Tylenchoidea</taxon>
        <taxon>Heteroderidae</taxon>
        <taxon>Heteroderinae</taxon>
        <taxon>Heterodera</taxon>
    </lineage>
</organism>
<dbReference type="GO" id="GO:0097361">
    <property type="term" value="C:cytosolic [4Fe-4S] assembly targeting complex"/>
    <property type="evidence" value="ECO:0007669"/>
    <property type="project" value="UniProtKB-ARBA"/>
</dbReference>
<feature type="domain" description="MIP18 family-like" evidence="3">
    <location>
        <begin position="39"/>
        <end position="108"/>
    </location>
</feature>
<gene>
    <name evidence="4" type="ORF">niasHS_015782</name>
</gene>
<protein>
    <recommendedName>
        <fullName evidence="3">MIP18 family-like domain-containing protein</fullName>
    </recommendedName>
</protein>
<dbReference type="Gene3D" id="6.10.250.1280">
    <property type="match status" value="1"/>
</dbReference>
<accession>A0ABD2HTH3</accession>
<dbReference type="InterPro" id="IPR002744">
    <property type="entry name" value="MIP18-like"/>
</dbReference>
<dbReference type="InterPro" id="IPR034904">
    <property type="entry name" value="FSCA_dom_sf"/>
</dbReference>
<comment type="caution">
    <text evidence="4">The sequence shown here is derived from an EMBL/GenBank/DDBJ whole genome shotgun (WGS) entry which is preliminary data.</text>
</comment>
<dbReference type="AlphaFoldDB" id="A0ABD2HTH3"/>
<dbReference type="InterPro" id="IPR039796">
    <property type="entry name" value="MIP18"/>
</dbReference>
<evidence type="ECO:0000256" key="1">
    <source>
        <dbReference type="ARBA" id="ARBA00010381"/>
    </source>
</evidence>
<comment type="similarity">
    <text evidence="1">Belongs to the MIP18 family.</text>
</comment>
<dbReference type="SUPFAM" id="SSF117916">
    <property type="entry name" value="Fe-S cluster assembly (FSCA) domain-like"/>
    <property type="match status" value="1"/>
</dbReference>
<dbReference type="GO" id="GO:0007059">
    <property type="term" value="P:chromosome segregation"/>
    <property type="evidence" value="ECO:0007669"/>
    <property type="project" value="UniProtKB-KW"/>
</dbReference>
<dbReference type="Proteomes" id="UP001620645">
    <property type="component" value="Unassembled WGS sequence"/>
</dbReference>
<dbReference type="PANTHER" id="PTHR12377:SF0">
    <property type="entry name" value="CYTOSOLIC IRON-SULFUR ASSEMBLY COMPONENT 2B"/>
    <property type="match status" value="1"/>
</dbReference>
<dbReference type="Pfam" id="PF01883">
    <property type="entry name" value="FeS_assembly_P"/>
    <property type="match status" value="1"/>
</dbReference>
<dbReference type="FunFam" id="3.30.300.130:FF:000005">
    <property type="entry name" value="Mitotic spindle-associated mmxd complex subunit"/>
    <property type="match status" value="1"/>
</dbReference>
<keyword evidence="2" id="KW-0159">Chromosome partition</keyword>
<dbReference type="Gene3D" id="3.30.300.130">
    <property type="entry name" value="Fe-S cluster assembly (FSCA)"/>
    <property type="match status" value="1"/>
</dbReference>
<keyword evidence="5" id="KW-1185">Reference proteome</keyword>
<evidence type="ECO:0000259" key="3">
    <source>
        <dbReference type="Pfam" id="PF01883"/>
    </source>
</evidence>
<evidence type="ECO:0000256" key="2">
    <source>
        <dbReference type="ARBA" id="ARBA00022829"/>
    </source>
</evidence>
<reference evidence="4 5" key="1">
    <citation type="submission" date="2024-10" db="EMBL/GenBank/DDBJ databases">
        <authorList>
            <person name="Kim D."/>
        </authorList>
    </citation>
    <scope>NUCLEOTIDE SEQUENCE [LARGE SCALE GENOMIC DNA]</scope>
    <source>
        <strain evidence="4">Taebaek</strain>
    </source>
</reference>
<proteinExistence type="inferred from homology"/>